<keyword evidence="10" id="KW-1185">Reference proteome</keyword>
<comment type="subcellular location">
    <subcellularLocation>
        <location evidence="1">Cell membrane</location>
        <topology evidence="1">Multi-pass membrane protein</topology>
    </subcellularLocation>
</comment>
<reference evidence="9 10" key="1">
    <citation type="journal article" date="2017" name="Int. J. Syst. Evol. Microbiol.">
        <title>Macrococcus canis sp. nov., a skin bacterium associated with infections in dogs.</title>
        <authorList>
            <person name="Gobeli Brawand S."/>
            <person name="Cotting K."/>
            <person name="Gomez-Sanz E."/>
            <person name="Collaud A."/>
            <person name="Thomann A."/>
            <person name="Brodard I."/>
            <person name="Rodriguez-Campos S."/>
            <person name="Strauss C."/>
            <person name="Perreten V."/>
        </authorList>
    </citation>
    <scope>NUCLEOTIDE SEQUENCE [LARGE SCALE GENOMIC DNA]</scope>
    <source>
        <strain evidence="9 10">KM45013</strain>
    </source>
</reference>
<dbReference type="Proteomes" id="UP000194154">
    <property type="component" value="Chromosome"/>
</dbReference>
<dbReference type="InterPro" id="IPR050539">
    <property type="entry name" value="ThrE_Dicarb/AminoAcid_Exp"/>
</dbReference>
<evidence type="ECO:0000256" key="7">
    <source>
        <dbReference type="SAM" id="Phobius"/>
    </source>
</evidence>
<sequence length="256" mass="27889">MLSNQLYDEQKVKDVAMLAGRILLESGAETYRVEDTMTRIAEFYGLHNTHSFVTPTAIIFSLNEKSSTRLYRVSDRTTDLEKISEVNEISRAITSGKVSLEAAKMALDILDKENLQYKFWLKVLSSGIVSLLFLFMFDGSPSDAIPAFISGLAGYYICEQIGAYFKIRFFAEFAGSVVIALIAIACVQYFFSESVDKIIISGVMPLVPGVPITNAIRDMMAGQLIAGITKGVEAALTAFAIGAGVGVIFIIFGGTL</sequence>
<comment type="similarity">
    <text evidence="6">Belongs to the ThrE exporter (TC 2.A.79) family.</text>
</comment>
<feature type="transmembrane region" description="Helical" evidence="7">
    <location>
        <begin position="198"/>
        <end position="216"/>
    </location>
</feature>
<evidence type="ECO:0000256" key="2">
    <source>
        <dbReference type="ARBA" id="ARBA00022475"/>
    </source>
</evidence>
<evidence type="ECO:0000313" key="10">
    <source>
        <dbReference type="Proteomes" id="UP000194154"/>
    </source>
</evidence>
<dbReference type="InterPro" id="IPR010619">
    <property type="entry name" value="ThrE-like_N"/>
</dbReference>
<evidence type="ECO:0000256" key="1">
    <source>
        <dbReference type="ARBA" id="ARBA00004651"/>
    </source>
</evidence>
<dbReference type="EMBL" id="CP021059">
    <property type="protein sequence ID" value="ARQ06349.1"/>
    <property type="molecule type" value="Genomic_DNA"/>
</dbReference>
<keyword evidence="5 7" id="KW-0472">Membrane</keyword>
<accession>A0A1W7A9Q7</accession>
<dbReference type="OrthoDB" id="9813917at2"/>
<keyword evidence="3 7" id="KW-0812">Transmembrane</keyword>
<dbReference type="RefSeq" id="WP_086042022.1">
    <property type="nucleotide sequence ID" value="NZ_CBCRZA010000001.1"/>
</dbReference>
<dbReference type="PANTHER" id="PTHR34390:SF2">
    <property type="entry name" value="SUCCINATE TRANSPORTER SUBUNIT YJJP-RELATED"/>
    <property type="match status" value="1"/>
</dbReference>
<feature type="transmembrane region" description="Helical" evidence="7">
    <location>
        <begin position="236"/>
        <end position="255"/>
    </location>
</feature>
<dbReference type="GO" id="GO:0015744">
    <property type="term" value="P:succinate transport"/>
    <property type="evidence" value="ECO:0007669"/>
    <property type="project" value="TreeGrafter"/>
</dbReference>
<name>A0A1W7A9Q7_9STAP</name>
<evidence type="ECO:0000256" key="5">
    <source>
        <dbReference type="ARBA" id="ARBA00023136"/>
    </source>
</evidence>
<organism evidence="9 10">
    <name type="scientific">Macrococcoides canis</name>
    <dbReference type="NCBI Taxonomy" id="1855823"/>
    <lineage>
        <taxon>Bacteria</taxon>
        <taxon>Bacillati</taxon>
        <taxon>Bacillota</taxon>
        <taxon>Bacilli</taxon>
        <taxon>Bacillales</taxon>
        <taxon>Staphylococcaceae</taxon>
        <taxon>Macrococcoides</taxon>
    </lineage>
</organism>
<dbReference type="Pfam" id="PF06738">
    <property type="entry name" value="ThrE"/>
    <property type="match status" value="1"/>
</dbReference>
<dbReference type="PANTHER" id="PTHR34390">
    <property type="entry name" value="UPF0442 PROTEIN YJJB-RELATED"/>
    <property type="match status" value="1"/>
</dbReference>
<protein>
    <submittedName>
        <fullName evidence="9">Inner membrane protein YjjP</fullName>
    </submittedName>
</protein>
<evidence type="ECO:0000259" key="8">
    <source>
        <dbReference type="Pfam" id="PF06738"/>
    </source>
</evidence>
<dbReference type="GeneID" id="35294836"/>
<dbReference type="GO" id="GO:0005886">
    <property type="term" value="C:plasma membrane"/>
    <property type="evidence" value="ECO:0007669"/>
    <property type="project" value="UniProtKB-SubCell"/>
</dbReference>
<keyword evidence="4 7" id="KW-1133">Transmembrane helix</keyword>
<dbReference type="STRING" id="1855823.MCCS_06990"/>
<proteinExistence type="inferred from homology"/>
<evidence type="ECO:0000256" key="6">
    <source>
        <dbReference type="ARBA" id="ARBA00034125"/>
    </source>
</evidence>
<evidence type="ECO:0000256" key="3">
    <source>
        <dbReference type="ARBA" id="ARBA00022692"/>
    </source>
</evidence>
<evidence type="ECO:0000313" key="9">
    <source>
        <dbReference type="EMBL" id="ARQ06349.1"/>
    </source>
</evidence>
<dbReference type="GO" id="GO:0022857">
    <property type="term" value="F:transmembrane transporter activity"/>
    <property type="evidence" value="ECO:0007669"/>
    <property type="project" value="InterPro"/>
</dbReference>
<dbReference type="AlphaFoldDB" id="A0A1W7A9Q7"/>
<gene>
    <name evidence="9" type="primary">yjjP</name>
    <name evidence="9" type="ORF">MCCS_06990</name>
</gene>
<dbReference type="KEGG" id="mcak:MCCS_06990"/>
<feature type="domain" description="Threonine/serine exporter-like N-terminal" evidence="8">
    <location>
        <begin position="14"/>
        <end position="250"/>
    </location>
</feature>
<keyword evidence="2" id="KW-1003">Cell membrane</keyword>
<evidence type="ECO:0000256" key="4">
    <source>
        <dbReference type="ARBA" id="ARBA00022989"/>
    </source>
</evidence>
<feature type="transmembrane region" description="Helical" evidence="7">
    <location>
        <begin position="170"/>
        <end position="192"/>
    </location>
</feature>
<feature type="transmembrane region" description="Helical" evidence="7">
    <location>
        <begin position="119"/>
        <end position="137"/>
    </location>
</feature>